<dbReference type="Proteomes" id="UP000472580">
    <property type="component" value="Unassembled WGS sequence"/>
</dbReference>
<protein>
    <submittedName>
        <fullName evidence="7">M24 family metallopeptidase</fullName>
    </submittedName>
</protein>
<keyword evidence="8" id="KW-1185">Reference proteome</keyword>
<dbReference type="InterPro" id="IPR036005">
    <property type="entry name" value="Creatinase/aminopeptidase-like"/>
</dbReference>
<evidence type="ECO:0000259" key="6">
    <source>
        <dbReference type="Pfam" id="PF16188"/>
    </source>
</evidence>
<dbReference type="Pfam" id="PF16189">
    <property type="entry name" value="Creatinase_N_2"/>
    <property type="match status" value="1"/>
</dbReference>
<dbReference type="Gene3D" id="3.40.350.10">
    <property type="entry name" value="Creatinase/prolidase N-terminal domain"/>
    <property type="match status" value="2"/>
</dbReference>
<comment type="caution">
    <text evidence="7">The sequence shown here is derived from an EMBL/GenBank/DDBJ whole genome shotgun (WGS) entry which is preliminary data.</text>
</comment>
<keyword evidence="2" id="KW-0479">Metal-binding</keyword>
<evidence type="ECO:0000259" key="4">
    <source>
        <dbReference type="Pfam" id="PF00557"/>
    </source>
</evidence>
<dbReference type="PANTHER" id="PTHR43763:SF6">
    <property type="entry name" value="XAA-PRO AMINOPEPTIDASE 1"/>
    <property type="match status" value="1"/>
</dbReference>
<dbReference type="FunFam" id="3.90.230.10:FF:000009">
    <property type="entry name" value="xaa-Pro aminopeptidase 2"/>
    <property type="match status" value="1"/>
</dbReference>
<evidence type="ECO:0000313" key="7">
    <source>
        <dbReference type="EMBL" id="MVX56932.1"/>
    </source>
</evidence>
<dbReference type="InterPro" id="IPR032416">
    <property type="entry name" value="Peptidase_M24_C"/>
</dbReference>
<proteinExistence type="inferred from homology"/>
<evidence type="ECO:0000256" key="1">
    <source>
        <dbReference type="ARBA" id="ARBA00008766"/>
    </source>
</evidence>
<dbReference type="EMBL" id="WSRP01000018">
    <property type="protein sequence ID" value="MVX56932.1"/>
    <property type="molecule type" value="Genomic_DNA"/>
</dbReference>
<dbReference type="Pfam" id="PF01321">
    <property type="entry name" value="Creatinase_N"/>
    <property type="match status" value="1"/>
</dbReference>
<dbReference type="InterPro" id="IPR000587">
    <property type="entry name" value="Creatinase_N"/>
</dbReference>
<name>A0A6L6YJ84_9BURK</name>
<gene>
    <name evidence="7" type="ORF">E5987_06885</name>
</gene>
<accession>A0A6L6YJ84</accession>
<dbReference type="PANTHER" id="PTHR43763">
    <property type="entry name" value="XAA-PRO AMINOPEPTIDASE 1"/>
    <property type="match status" value="1"/>
</dbReference>
<dbReference type="SUPFAM" id="SSF53092">
    <property type="entry name" value="Creatinase/prolidase N-terminal domain"/>
    <property type="match status" value="1"/>
</dbReference>
<keyword evidence="3" id="KW-0378">Hydrolase</keyword>
<dbReference type="InterPro" id="IPR033740">
    <property type="entry name" value="Pept_M24B"/>
</dbReference>
<dbReference type="Gene3D" id="3.90.230.10">
    <property type="entry name" value="Creatinase/methionine aminopeptidase superfamily"/>
    <property type="match status" value="1"/>
</dbReference>
<evidence type="ECO:0000256" key="3">
    <source>
        <dbReference type="ARBA" id="ARBA00022801"/>
    </source>
</evidence>
<evidence type="ECO:0000256" key="2">
    <source>
        <dbReference type="ARBA" id="ARBA00022723"/>
    </source>
</evidence>
<sequence length="612" mass="68024">MDSMTAVRLSKLRSFFQNLGLNGWIVPTADPHASEYVGEHYALRKWLSGFTGSAGTLVVTSDRCALLTDSRYWEQAQRQLEGTEIELVRLNCSYAKAIADWLAQNCASDCVIGIFGENISKAAVNKLSSELREKKLFLSILHSDPAAVIWDNRPQAACTEIYEHSVSPRNRAQKLAAAAKALKEKNADWLLTSKLDDIAWVFNLRGSDVPCNPVFYSYALIGSDQKAFLFAALNKIKPELRTKLEQDGVTLCNYQGAIEEIEKILSNSDPCTVLADPEELNASLFEIFPEHVRVIEDINPIELLKAQKTPEEIELIQKAMIKDGVALVRFYAWLDDHIHEGLTEADAAEKLNEFRSELEGFVSLSFETISAFGPNAALPHYQPEGRGAKIEGSGFLLIDSGAQFAEGTTDITRTILVGEAGEQMKADYTSVLRATICLATTIFPEGVSSQAIDAIARRPIWQNTADFGHGTGHGVGFFLNVHEGPQRISYPRINVGDSLISRYSAMLPGMVTSDEPGLYRPGKWGIRIENLLANELTAENEFGRFLRFRTLTLCPIDLRAVNVGALSPEEVRWLNSYHQTVRDTLSPFLDERTAQWLEGKTKDLCECLKKQI</sequence>
<dbReference type="InterPro" id="IPR050422">
    <property type="entry name" value="X-Pro_aminopeptidase_P"/>
</dbReference>
<feature type="domain" description="Peptidase M24" evidence="4">
    <location>
        <begin position="314"/>
        <end position="532"/>
    </location>
</feature>
<feature type="domain" description="Peptidase M24 C-terminal" evidence="6">
    <location>
        <begin position="545"/>
        <end position="603"/>
    </location>
</feature>
<dbReference type="OrthoDB" id="9806388at2"/>
<dbReference type="InterPro" id="IPR000994">
    <property type="entry name" value="Pept_M24"/>
</dbReference>
<dbReference type="SUPFAM" id="SSF55920">
    <property type="entry name" value="Creatinase/aminopeptidase"/>
    <property type="match status" value="1"/>
</dbReference>
<dbReference type="Pfam" id="PF16188">
    <property type="entry name" value="Peptidase_M24_C"/>
    <property type="match status" value="1"/>
</dbReference>
<reference evidence="7 8" key="1">
    <citation type="submission" date="2019-12" db="EMBL/GenBank/DDBJ databases">
        <title>Microbes associate with the intestines of laboratory mice.</title>
        <authorList>
            <person name="Navarre W."/>
            <person name="Wong E."/>
        </authorList>
    </citation>
    <scope>NUCLEOTIDE SEQUENCE [LARGE SCALE GENOMIC DNA]</scope>
    <source>
        <strain evidence="7 8">NM82_D38</strain>
    </source>
</reference>
<feature type="domain" description="Creatinase N-terminal" evidence="5">
    <location>
        <begin position="8"/>
        <end position="136"/>
    </location>
</feature>
<evidence type="ECO:0000313" key="8">
    <source>
        <dbReference type="Proteomes" id="UP000472580"/>
    </source>
</evidence>
<dbReference type="AlphaFoldDB" id="A0A6L6YJ84"/>
<evidence type="ECO:0000259" key="5">
    <source>
        <dbReference type="Pfam" id="PF01321"/>
    </source>
</evidence>
<dbReference type="CDD" id="cd01085">
    <property type="entry name" value="APP"/>
    <property type="match status" value="1"/>
</dbReference>
<organism evidence="7 8">
    <name type="scientific">Parasutterella muris</name>
    <dbReference type="NCBI Taxonomy" id="2565572"/>
    <lineage>
        <taxon>Bacteria</taxon>
        <taxon>Pseudomonadati</taxon>
        <taxon>Pseudomonadota</taxon>
        <taxon>Betaproteobacteria</taxon>
        <taxon>Burkholderiales</taxon>
        <taxon>Sutterellaceae</taxon>
        <taxon>Parasutterella</taxon>
    </lineage>
</organism>
<dbReference type="GO" id="GO:0070006">
    <property type="term" value="F:metalloaminopeptidase activity"/>
    <property type="evidence" value="ECO:0007669"/>
    <property type="project" value="InterPro"/>
</dbReference>
<dbReference type="InterPro" id="IPR029149">
    <property type="entry name" value="Creatin/AminoP/Spt16_N"/>
</dbReference>
<dbReference type="GO" id="GO:0005737">
    <property type="term" value="C:cytoplasm"/>
    <property type="evidence" value="ECO:0007669"/>
    <property type="project" value="UniProtKB-ARBA"/>
</dbReference>
<comment type="similarity">
    <text evidence="1">Belongs to the peptidase M24B family.</text>
</comment>
<dbReference type="Pfam" id="PF00557">
    <property type="entry name" value="Peptidase_M24"/>
    <property type="match status" value="1"/>
</dbReference>
<dbReference type="GO" id="GO:0046872">
    <property type="term" value="F:metal ion binding"/>
    <property type="evidence" value="ECO:0007669"/>
    <property type="project" value="UniProtKB-KW"/>
</dbReference>